<feature type="chain" id="PRO_5013133280" evidence="1">
    <location>
        <begin position="20"/>
        <end position="218"/>
    </location>
</feature>
<feature type="signal peptide" evidence="1">
    <location>
        <begin position="1"/>
        <end position="19"/>
    </location>
</feature>
<dbReference type="EMBL" id="FQYY01000014">
    <property type="protein sequence ID" value="SHJ23036.1"/>
    <property type="molecule type" value="Genomic_DNA"/>
</dbReference>
<protein>
    <submittedName>
        <fullName evidence="2">Uncharacterized protein</fullName>
    </submittedName>
</protein>
<organism evidence="2 3">
    <name type="scientific">Mesonia phycicola</name>
    <dbReference type="NCBI Taxonomy" id="579105"/>
    <lineage>
        <taxon>Bacteria</taxon>
        <taxon>Pseudomonadati</taxon>
        <taxon>Bacteroidota</taxon>
        <taxon>Flavobacteriia</taxon>
        <taxon>Flavobacteriales</taxon>
        <taxon>Flavobacteriaceae</taxon>
        <taxon>Mesonia</taxon>
    </lineage>
</organism>
<sequence>MKKPFLLIIFVLTILKLSAQDTLVFSQENSSLFSNKYFLYPKSKTFEHKFKTDDGQLWYGKGTYEIKKKKLILSFGDSEKGIKDDNKITKIYDRNNKSDTLLVEMFDKKLNSSSGHIKFKEKYFYGGFDNGIIKIPKSIFENIENPIVETFIQGSLVNIELTKITELNVLKITAFDIYSYYHFESNFERILTFKKDELKSDDFYNTTNKRKVKFIIEK</sequence>
<reference evidence="2 3" key="1">
    <citation type="submission" date="2016-11" db="EMBL/GenBank/DDBJ databases">
        <authorList>
            <person name="Jaros S."/>
            <person name="Januszkiewicz K."/>
            <person name="Wedrychowicz H."/>
        </authorList>
    </citation>
    <scope>NUCLEOTIDE SEQUENCE [LARGE SCALE GENOMIC DNA]</scope>
    <source>
        <strain evidence="2 3">DSM 21425</strain>
    </source>
</reference>
<keyword evidence="1" id="KW-0732">Signal</keyword>
<dbReference type="RefSeq" id="WP_073153646.1">
    <property type="nucleotide sequence ID" value="NZ_FQYY01000014.1"/>
</dbReference>
<dbReference type="Proteomes" id="UP000184225">
    <property type="component" value="Unassembled WGS sequence"/>
</dbReference>
<evidence type="ECO:0000256" key="1">
    <source>
        <dbReference type="SAM" id="SignalP"/>
    </source>
</evidence>
<gene>
    <name evidence="2" type="ORF">SAMN04488096_1141</name>
</gene>
<keyword evidence="3" id="KW-1185">Reference proteome</keyword>
<dbReference type="OrthoDB" id="1369467at2"/>
<name>A0A1M6HLF8_9FLAO</name>
<evidence type="ECO:0000313" key="2">
    <source>
        <dbReference type="EMBL" id="SHJ23036.1"/>
    </source>
</evidence>
<accession>A0A1M6HLF8</accession>
<evidence type="ECO:0000313" key="3">
    <source>
        <dbReference type="Proteomes" id="UP000184225"/>
    </source>
</evidence>
<proteinExistence type="predicted"/>
<dbReference type="STRING" id="579105.SAMN04488096_1141"/>
<dbReference type="AlphaFoldDB" id="A0A1M6HLF8"/>